<accession>A0A1H1WCY0</accession>
<sequence>MRVAAFDCGTNSLRLLIADVDADSTLTDLRRETRIVRLGQGVDATGEFAPEALERTFAVAKEFAEVAAEYQPEKLRFVATSASRDVKNRDEFFAGIFSILGVVPDVIAGEEEARLSFLGATARLEDADGPYAVMDLGGGSTELVLGHDDVQAAVSMDIGSVRLTERHMPVETPSEDQIQAALTDIDGQLDQAAQIVDFSAPRTFIGVAGTVTTVTAGILGLESYQRERIHGAHISVADVAAESRKLLAMDRQARTDLPYMHPGRVDVIGAGSLLFARIVARFDHAVTAAGGSLDIRISETDILDGTALDLALTSS</sequence>
<dbReference type="InterPro" id="IPR043129">
    <property type="entry name" value="ATPase_NBD"/>
</dbReference>
<organism evidence="2 3">
    <name type="scientific">Brevibacterium siliguriense</name>
    <dbReference type="NCBI Taxonomy" id="1136497"/>
    <lineage>
        <taxon>Bacteria</taxon>
        <taxon>Bacillati</taxon>
        <taxon>Actinomycetota</taxon>
        <taxon>Actinomycetes</taxon>
        <taxon>Micrococcales</taxon>
        <taxon>Brevibacteriaceae</taxon>
        <taxon>Brevibacterium</taxon>
    </lineage>
</organism>
<protein>
    <submittedName>
        <fullName evidence="2">Exopolyphosphatase / guanosine-5'-triphosphate,3'-diphosphate pyrophosphatase</fullName>
    </submittedName>
</protein>
<evidence type="ECO:0000259" key="1">
    <source>
        <dbReference type="Pfam" id="PF02541"/>
    </source>
</evidence>
<gene>
    <name evidence="2" type="ORF">SAMN04489752_2941</name>
</gene>
<dbReference type="CDD" id="cd24119">
    <property type="entry name" value="ASKHA_NBD_MtPPX2-like"/>
    <property type="match status" value="1"/>
</dbReference>
<dbReference type="InterPro" id="IPR050273">
    <property type="entry name" value="GppA/Ppx_hydrolase"/>
</dbReference>
<dbReference type="Gene3D" id="3.30.420.40">
    <property type="match status" value="1"/>
</dbReference>
<evidence type="ECO:0000313" key="3">
    <source>
        <dbReference type="Proteomes" id="UP000199597"/>
    </source>
</evidence>
<dbReference type="AlphaFoldDB" id="A0A1H1WCY0"/>
<reference evidence="3" key="1">
    <citation type="submission" date="2016-10" db="EMBL/GenBank/DDBJ databases">
        <authorList>
            <person name="Varghese N."/>
            <person name="Submissions S."/>
        </authorList>
    </citation>
    <scope>NUCLEOTIDE SEQUENCE [LARGE SCALE GENOMIC DNA]</scope>
    <source>
        <strain evidence="3">DSM 23676</strain>
    </source>
</reference>
<dbReference type="InterPro" id="IPR003695">
    <property type="entry name" value="Ppx_GppA_N"/>
</dbReference>
<feature type="domain" description="Ppx/GppA phosphatase N-terminal" evidence="1">
    <location>
        <begin position="17"/>
        <end position="282"/>
    </location>
</feature>
<dbReference type="PANTHER" id="PTHR30005:SF13">
    <property type="entry name" value="EXOPOLYPHOSPHATASE 2"/>
    <property type="match status" value="1"/>
</dbReference>
<evidence type="ECO:0000313" key="2">
    <source>
        <dbReference type="EMBL" id="SDS95137.1"/>
    </source>
</evidence>
<dbReference type="PANTHER" id="PTHR30005">
    <property type="entry name" value="EXOPOLYPHOSPHATASE"/>
    <property type="match status" value="1"/>
</dbReference>
<dbReference type="RefSeq" id="WP_092015448.1">
    <property type="nucleotide sequence ID" value="NZ_LT629766.1"/>
</dbReference>
<keyword evidence="3" id="KW-1185">Reference proteome</keyword>
<dbReference type="EMBL" id="LT629766">
    <property type="protein sequence ID" value="SDS95137.1"/>
    <property type="molecule type" value="Genomic_DNA"/>
</dbReference>
<proteinExistence type="predicted"/>
<name>A0A1H1WCY0_9MICO</name>
<dbReference type="SUPFAM" id="SSF53067">
    <property type="entry name" value="Actin-like ATPase domain"/>
    <property type="match status" value="2"/>
</dbReference>
<dbReference type="Gene3D" id="3.30.420.150">
    <property type="entry name" value="Exopolyphosphatase. Domain 2"/>
    <property type="match status" value="1"/>
</dbReference>
<dbReference type="STRING" id="1136497.SAMN04489752_2941"/>
<dbReference type="GO" id="GO:0016462">
    <property type="term" value="F:pyrophosphatase activity"/>
    <property type="evidence" value="ECO:0007669"/>
    <property type="project" value="TreeGrafter"/>
</dbReference>
<dbReference type="Pfam" id="PF02541">
    <property type="entry name" value="Ppx-GppA"/>
    <property type="match status" value="1"/>
</dbReference>
<dbReference type="Proteomes" id="UP000199597">
    <property type="component" value="Chromosome I"/>
</dbReference>
<dbReference type="OrthoDB" id="9793035at2"/>